<keyword evidence="2 7" id="KW-0227">DNA damage</keyword>
<evidence type="ECO:0000313" key="11">
    <source>
        <dbReference type="EMBL" id="MFM2483660.1"/>
    </source>
</evidence>
<gene>
    <name evidence="7 11" type="primary">uvrC</name>
    <name evidence="11" type="ORF">ABUE30_00975</name>
</gene>
<dbReference type="SUPFAM" id="SSF46600">
    <property type="entry name" value="C-terminal UvrC-binding domain of UvrB"/>
    <property type="match status" value="1"/>
</dbReference>
<dbReference type="CDD" id="cd10434">
    <property type="entry name" value="GIY-YIG_UvrC_Cho"/>
    <property type="match status" value="1"/>
</dbReference>
<feature type="domain" description="UvrC family homology region profile" evidence="10">
    <location>
        <begin position="253"/>
        <end position="479"/>
    </location>
</feature>
<evidence type="ECO:0000256" key="2">
    <source>
        <dbReference type="ARBA" id="ARBA00022763"/>
    </source>
</evidence>
<dbReference type="PANTHER" id="PTHR30562">
    <property type="entry name" value="UVRC/OXIDOREDUCTASE"/>
    <property type="match status" value="1"/>
</dbReference>
<dbReference type="Pfam" id="PF14520">
    <property type="entry name" value="HHH_5"/>
    <property type="match status" value="1"/>
</dbReference>
<evidence type="ECO:0000259" key="10">
    <source>
        <dbReference type="PROSITE" id="PS50165"/>
    </source>
</evidence>
<dbReference type="InterPro" id="IPR047296">
    <property type="entry name" value="GIY-YIG_UvrC_Cho"/>
</dbReference>
<evidence type="ECO:0000256" key="3">
    <source>
        <dbReference type="ARBA" id="ARBA00022769"/>
    </source>
</evidence>
<dbReference type="SUPFAM" id="SSF47781">
    <property type="entry name" value="RuvA domain 2-like"/>
    <property type="match status" value="1"/>
</dbReference>
<evidence type="ECO:0000256" key="7">
    <source>
        <dbReference type="HAMAP-Rule" id="MF_00203"/>
    </source>
</evidence>
<accession>A0ABW9G1R4</accession>
<dbReference type="InterPro" id="IPR038476">
    <property type="entry name" value="UvrC_RNase_H_dom_sf"/>
</dbReference>
<keyword evidence="6 7" id="KW-0742">SOS response</keyword>
<keyword evidence="1 7" id="KW-0963">Cytoplasm</keyword>
<protein>
    <recommendedName>
        <fullName evidence="7">UvrABC system protein C</fullName>
        <shortName evidence="7">Protein UvrC</shortName>
    </recommendedName>
    <alternativeName>
        <fullName evidence="7">Excinuclease ABC subunit C</fullName>
    </alternativeName>
</protein>
<keyword evidence="4 7" id="KW-0267">Excision nuclease</keyword>
<dbReference type="InterPro" id="IPR001162">
    <property type="entry name" value="UvrC_RNase_H_dom"/>
</dbReference>
<dbReference type="SMART" id="SM00278">
    <property type="entry name" value="HhH1"/>
    <property type="match status" value="2"/>
</dbReference>
<dbReference type="InterPro" id="IPR004791">
    <property type="entry name" value="UvrC"/>
</dbReference>
<dbReference type="NCBIfam" id="NF001824">
    <property type="entry name" value="PRK00558.1-5"/>
    <property type="match status" value="1"/>
</dbReference>
<dbReference type="Gene3D" id="4.10.860.10">
    <property type="entry name" value="UVR domain"/>
    <property type="match status" value="1"/>
</dbReference>
<sequence>MSEFDATAFLSRTPALPGVYRMYDNQDVVIYVGKAKSLKKRLSSYFRARVDRAKTAALVRQIVRIETTITNSETEALILEHNLIKKYRPRYNVVLRDDKSYPYIVLTHHRHPRLTLHRGRKRTQGRYFGPYPSGSAVRESLILLQKTFPIRQCRDSEYANRTRPCLQYQIGRCSGPCCDKVSDDEYQKQVGLVGLFLSGKGDEVIERLVHHMEDASHELAFEKAARYRDQIQALRRVQEQQWVSGTGAAQTDIVGFDYRNGIAAVHLMLFRDGQLIGSRSYYPKVPPDTELSEVVQSFISQYYLAEQREGQLPREILIGYQQQEWLPLQDALSERAGHQVVLHRPSRGEKVHLLKLANDNAKNAVSSKLQEASTAATRLAALQQFLQHPEPIQRMECFDISHTQGERTVASCVVFDEKGPNKSAYRRFNIEGITGGDDYAAMSQALKRRYGKQTAEVDMPDILFIDGGKGQLNAAFNAFDAMQLTQEPLFVGVAKGVTRKPGLETLLIGREMRALHLEKHESALHLIQYIRDESHRFAITGHRQRRDKARQHSVLEDIPGIGAKKRQALLKYMGGIQEVKRAGVEELVRVPGISRTLAQTIVDRLQE</sequence>
<dbReference type="PROSITE" id="PS50164">
    <property type="entry name" value="GIY_YIG"/>
    <property type="match status" value="1"/>
</dbReference>
<evidence type="ECO:0000259" key="9">
    <source>
        <dbReference type="PROSITE" id="PS50164"/>
    </source>
</evidence>
<dbReference type="Gene3D" id="1.10.150.20">
    <property type="entry name" value="5' to 3' exonuclease, C-terminal subdomain"/>
    <property type="match status" value="1"/>
</dbReference>
<dbReference type="InterPro" id="IPR000305">
    <property type="entry name" value="GIY-YIG_endonuc"/>
</dbReference>
<name>A0ABW9G1R4_9GAMM</name>
<dbReference type="Gene3D" id="3.30.420.340">
    <property type="entry name" value="UvrC, RNAse H endonuclease domain"/>
    <property type="match status" value="1"/>
</dbReference>
<comment type="similarity">
    <text evidence="7">Belongs to the UvrC family.</text>
</comment>
<dbReference type="PANTHER" id="PTHR30562:SF1">
    <property type="entry name" value="UVRABC SYSTEM PROTEIN C"/>
    <property type="match status" value="1"/>
</dbReference>
<keyword evidence="3 7" id="KW-0228">DNA excision</keyword>
<dbReference type="EMBL" id="JBEQCT010000001">
    <property type="protein sequence ID" value="MFM2483660.1"/>
    <property type="molecule type" value="Genomic_DNA"/>
</dbReference>
<dbReference type="HAMAP" id="MF_00203">
    <property type="entry name" value="UvrC"/>
    <property type="match status" value="1"/>
</dbReference>
<dbReference type="InterPro" id="IPR003583">
    <property type="entry name" value="Hlx-hairpin-Hlx_DNA-bd_motif"/>
</dbReference>
<evidence type="ECO:0000313" key="12">
    <source>
        <dbReference type="Proteomes" id="UP001629953"/>
    </source>
</evidence>
<reference evidence="11 12" key="1">
    <citation type="journal article" date="2013" name="Int. J. Syst. Evol. Microbiol.">
        <title>Celerinatantimonas yamalensis sp. nov., a cold-adapted diazotrophic bacterium from a cold permafrost brine.</title>
        <authorList>
            <person name="Shcherbakova V."/>
            <person name="Chuvilskaya N."/>
            <person name="Rivkina E."/>
            <person name="Demidov N."/>
            <person name="Uchaeva V."/>
            <person name="Suetin S."/>
            <person name="Suzina N."/>
            <person name="Gilichinsky D."/>
        </authorList>
    </citation>
    <scope>NUCLEOTIDE SEQUENCE [LARGE SCALE GENOMIC DNA]</scope>
    <source>
        <strain evidence="11 12">C7</strain>
    </source>
</reference>
<dbReference type="RefSeq" id="WP_408621814.1">
    <property type="nucleotide sequence ID" value="NZ_JBEQCT010000001.1"/>
</dbReference>
<dbReference type="PROSITE" id="PS50151">
    <property type="entry name" value="UVR"/>
    <property type="match status" value="1"/>
</dbReference>
<comment type="function">
    <text evidence="7">The UvrABC repair system catalyzes the recognition and processing of DNA lesions. UvrC both incises the 5' and 3' sides of the lesion. The N-terminal half is responsible for the 3' incision and the C-terminal half is responsible for the 5' incision.</text>
</comment>
<evidence type="ECO:0000256" key="1">
    <source>
        <dbReference type="ARBA" id="ARBA00022490"/>
    </source>
</evidence>
<dbReference type="SMART" id="SM00465">
    <property type="entry name" value="GIYc"/>
    <property type="match status" value="1"/>
</dbReference>
<dbReference type="InterPro" id="IPR001943">
    <property type="entry name" value="UVR_dom"/>
</dbReference>
<comment type="subunit">
    <text evidence="7">Interacts with UvrB in an incision complex.</text>
</comment>
<proteinExistence type="inferred from homology"/>
<evidence type="ECO:0000259" key="8">
    <source>
        <dbReference type="PROSITE" id="PS50151"/>
    </source>
</evidence>
<dbReference type="Proteomes" id="UP001629953">
    <property type="component" value="Unassembled WGS sequence"/>
</dbReference>
<dbReference type="Pfam" id="PF22920">
    <property type="entry name" value="UvrC_RNaseH"/>
    <property type="match status" value="1"/>
</dbReference>
<evidence type="ECO:0000256" key="5">
    <source>
        <dbReference type="ARBA" id="ARBA00023204"/>
    </source>
</evidence>
<comment type="caution">
    <text evidence="11">The sequence shown here is derived from an EMBL/GenBank/DDBJ whole genome shotgun (WGS) entry which is preliminary data.</text>
</comment>
<dbReference type="Pfam" id="PF02151">
    <property type="entry name" value="UVR"/>
    <property type="match status" value="1"/>
</dbReference>
<evidence type="ECO:0000256" key="6">
    <source>
        <dbReference type="ARBA" id="ARBA00023236"/>
    </source>
</evidence>
<feature type="domain" description="UVR" evidence="8">
    <location>
        <begin position="202"/>
        <end position="237"/>
    </location>
</feature>
<dbReference type="Pfam" id="PF01541">
    <property type="entry name" value="GIY-YIG"/>
    <property type="match status" value="1"/>
</dbReference>
<dbReference type="Pfam" id="PF08459">
    <property type="entry name" value="UvrC_RNaseH_dom"/>
    <property type="match status" value="1"/>
</dbReference>
<dbReference type="InterPro" id="IPR036876">
    <property type="entry name" value="UVR_dom_sf"/>
</dbReference>
<comment type="subcellular location">
    <subcellularLocation>
        <location evidence="7">Cytoplasm</location>
    </subcellularLocation>
</comment>
<keyword evidence="5 7" id="KW-0234">DNA repair</keyword>
<dbReference type="Gene3D" id="3.40.1440.10">
    <property type="entry name" value="GIY-YIG endonuclease"/>
    <property type="match status" value="1"/>
</dbReference>
<dbReference type="PROSITE" id="PS50165">
    <property type="entry name" value="UVRC"/>
    <property type="match status" value="1"/>
</dbReference>
<dbReference type="InterPro" id="IPR010994">
    <property type="entry name" value="RuvA_2-like"/>
</dbReference>
<organism evidence="11 12">
    <name type="scientific">Celerinatantimonas yamalensis</name>
    <dbReference type="NCBI Taxonomy" id="559956"/>
    <lineage>
        <taxon>Bacteria</taxon>
        <taxon>Pseudomonadati</taxon>
        <taxon>Pseudomonadota</taxon>
        <taxon>Gammaproteobacteria</taxon>
        <taxon>Celerinatantimonadaceae</taxon>
        <taxon>Celerinatantimonas</taxon>
    </lineage>
</organism>
<dbReference type="NCBIfam" id="TIGR00194">
    <property type="entry name" value="uvrC"/>
    <property type="match status" value="1"/>
</dbReference>
<evidence type="ECO:0000256" key="4">
    <source>
        <dbReference type="ARBA" id="ARBA00022881"/>
    </source>
</evidence>
<dbReference type="InterPro" id="IPR035901">
    <property type="entry name" value="GIY-YIG_endonuc_sf"/>
</dbReference>
<dbReference type="InterPro" id="IPR050066">
    <property type="entry name" value="UvrABC_protein_C"/>
</dbReference>
<keyword evidence="12" id="KW-1185">Reference proteome</keyword>
<dbReference type="SUPFAM" id="SSF82771">
    <property type="entry name" value="GIY-YIG endonuclease"/>
    <property type="match status" value="1"/>
</dbReference>
<feature type="domain" description="GIY-YIG" evidence="9">
    <location>
        <begin position="15"/>
        <end position="93"/>
    </location>
</feature>